<dbReference type="Pfam" id="PF20058">
    <property type="entry name" value="DUF6457"/>
    <property type="match status" value="1"/>
</dbReference>
<dbReference type="InterPro" id="IPR029044">
    <property type="entry name" value="Nucleotide-diphossugar_trans"/>
</dbReference>
<dbReference type="InterPro" id="IPR025877">
    <property type="entry name" value="MobA-like_NTP_Trfase"/>
</dbReference>
<dbReference type="PANTHER" id="PTHR19136">
    <property type="entry name" value="MOLYBDENUM COFACTOR GUANYLYLTRANSFERASE"/>
    <property type="match status" value="1"/>
</dbReference>
<evidence type="ECO:0000259" key="3">
    <source>
        <dbReference type="Pfam" id="PF20058"/>
    </source>
</evidence>
<keyword evidence="1" id="KW-0808">Transferase</keyword>
<gene>
    <name evidence="4" type="ORF">SAMN05421773_1043</name>
</gene>
<sequence length="304" mass="32197">MIPGQDLFLFVFFLFLLGLHTGGMQDTPWDAVVLAGGGGRRLGGVDKPAVEVGGRSLLDRVLTACAGAQTAVVVGPPRPLRTRATAVVWTREEPPGGGPLAGLAAGLRLVRQPLVVVLAGDLPFLSADLLAALRRVPEGADGLVARDPEGYDQPLTACYRTEVLRGALGRLAPDQGGPADLPLRAVTRTLTLGRVAVGNTLDCDTWADISAARARIREHEHVLDEWIAAVKAELDIDPEVDVKALLDAARDAAHNVARPAAPLTTFLIGYAVARHGRGQAEAARAVGELAERWARERQGEPKEQ</sequence>
<evidence type="ECO:0000313" key="5">
    <source>
        <dbReference type="Proteomes" id="UP000199207"/>
    </source>
</evidence>
<evidence type="ECO:0000313" key="4">
    <source>
        <dbReference type="EMBL" id="SFC53414.1"/>
    </source>
</evidence>
<proteinExistence type="predicted"/>
<organism evidence="4 5">
    <name type="scientific">Streptomyces aidingensis</name>
    <dbReference type="NCBI Taxonomy" id="910347"/>
    <lineage>
        <taxon>Bacteria</taxon>
        <taxon>Bacillati</taxon>
        <taxon>Actinomycetota</taxon>
        <taxon>Actinomycetes</taxon>
        <taxon>Kitasatosporales</taxon>
        <taxon>Streptomycetaceae</taxon>
        <taxon>Streptomyces</taxon>
    </lineage>
</organism>
<evidence type="ECO:0000256" key="1">
    <source>
        <dbReference type="ARBA" id="ARBA00022679"/>
    </source>
</evidence>
<keyword evidence="5" id="KW-1185">Reference proteome</keyword>
<dbReference type="Gene3D" id="3.90.550.10">
    <property type="entry name" value="Spore Coat Polysaccharide Biosynthesis Protein SpsA, Chain A"/>
    <property type="match status" value="1"/>
</dbReference>
<reference evidence="4 5" key="1">
    <citation type="submission" date="2016-10" db="EMBL/GenBank/DDBJ databases">
        <authorList>
            <person name="de Groot N.N."/>
        </authorList>
    </citation>
    <scope>NUCLEOTIDE SEQUENCE [LARGE SCALE GENOMIC DNA]</scope>
    <source>
        <strain evidence="4 5">CGMCC 4.5739</strain>
    </source>
</reference>
<feature type="domain" description="MobA-like NTP transferase" evidence="2">
    <location>
        <begin position="31"/>
        <end position="177"/>
    </location>
</feature>
<name>A0A1I1JXW8_9ACTN</name>
<feature type="domain" description="DUF6457" evidence="3">
    <location>
        <begin position="219"/>
        <end position="297"/>
    </location>
</feature>
<dbReference type="Pfam" id="PF12804">
    <property type="entry name" value="NTP_transf_3"/>
    <property type="match status" value="1"/>
</dbReference>
<dbReference type="PANTHER" id="PTHR19136:SF81">
    <property type="entry name" value="MOLYBDENUM COFACTOR GUANYLYLTRANSFERASE"/>
    <property type="match status" value="1"/>
</dbReference>
<evidence type="ECO:0000259" key="2">
    <source>
        <dbReference type="Pfam" id="PF12804"/>
    </source>
</evidence>
<dbReference type="Proteomes" id="UP000199207">
    <property type="component" value="Unassembled WGS sequence"/>
</dbReference>
<accession>A0A1I1JXW8</accession>
<protein>
    <submittedName>
        <fullName evidence="4">Molybdopterin-guanine dinucleotide biosynthesis protein A</fullName>
    </submittedName>
</protein>
<dbReference type="SUPFAM" id="SSF53448">
    <property type="entry name" value="Nucleotide-diphospho-sugar transferases"/>
    <property type="match status" value="1"/>
</dbReference>
<dbReference type="AlphaFoldDB" id="A0A1I1JXW8"/>
<dbReference type="EMBL" id="FOLM01000004">
    <property type="protein sequence ID" value="SFC53414.1"/>
    <property type="molecule type" value="Genomic_DNA"/>
</dbReference>
<dbReference type="InterPro" id="IPR045598">
    <property type="entry name" value="DUF6457"/>
</dbReference>
<dbReference type="STRING" id="910347.SAMN05421773_1043"/>
<dbReference type="GO" id="GO:0016779">
    <property type="term" value="F:nucleotidyltransferase activity"/>
    <property type="evidence" value="ECO:0007669"/>
    <property type="project" value="UniProtKB-ARBA"/>
</dbReference>